<evidence type="ECO:0000256" key="5">
    <source>
        <dbReference type="SAM" id="SignalP"/>
    </source>
</evidence>
<dbReference type="SUPFAM" id="SSF75005">
    <property type="entry name" value="Arabinanase/levansucrase/invertase"/>
    <property type="match status" value="1"/>
</dbReference>
<dbReference type="InterPro" id="IPR006710">
    <property type="entry name" value="Glyco_hydro_43"/>
</dbReference>
<dbReference type="PANTHER" id="PTHR42812">
    <property type="entry name" value="BETA-XYLOSIDASE"/>
    <property type="match status" value="1"/>
</dbReference>
<dbReference type="CDD" id="cd08999">
    <property type="entry name" value="GH43_ABN-like"/>
    <property type="match status" value="1"/>
</dbReference>
<reference evidence="7" key="1">
    <citation type="journal article" date="2019" name="Int. J. Syst. Evol. Microbiol.">
        <title>The Global Catalogue of Microorganisms (GCM) 10K type strain sequencing project: providing services to taxonomists for standard genome sequencing and annotation.</title>
        <authorList>
            <consortium name="The Broad Institute Genomics Platform"/>
            <consortium name="The Broad Institute Genome Sequencing Center for Infectious Disease"/>
            <person name="Wu L."/>
            <person name="Ma J."/>
        </authorList>
    </citation>
    <scope>NUCLEOTIDE SEQUENCE [LARGE SCALE GENOMIC DNA]</scope>
    <source>
        <strain evidence="7">KCTC 52490</strain>
    </source>
</reference>
<dbReference type="InterPro" id="IPR051795">
    <property type="entry name" value="Glycosyl_Hydrlase_43"/>
</dbReference>
<feature type="signal peptide" evidence="5">
    <location>
        <begin position="1"/>
        <end position="20"/>
    </location>
</feature>
<comment type="caution">
    <text evidence="6">The sequence shown here is derived from an EMBL/GenBank/DDBJ whole genome shotgun (WGS) entry which is preliminary data.</text>
</comment>
<dbReference type="EMBL" id="JBHUOM010000023">
    <property type="protein sequence ID" value="MFD2936721.1"/>
    <property type="molecule type" value="Genomic_DNA"/>
</dbReference>
<dbReference type="PROSITE" id="PS51257">
    <property type="entry name" value="PROKAR_LIPOPROTEIN"/>
    <property type="match status" value="1"/>
</dbReference>
<keyword evidence="2 4" id="KW-0378">Hydrolase</keyword>
<evidence type="ECO:0000256" key="1">
    <source>
        <dbReference type="ARBA" id="ARBA00009865"/>
    </source>
</evidence>
<evidence type="ECO:0000256" key="2">
    <source>
        <dbReference type="ARBA" id="ARBA00022801"/>
    </source>
</evidence>
<dbReference type="RefSeq" id="WP_381505781.1">
    <property type="nucleotide sequence ID" value="NZ_JBHUOM010000023.1"/>
</dbReference>
<sequence length="522" mass="58139">MMRFILTSLTTILIITGCWAQSTPTPRAVATYRNPVIAGDFADPSIIRVGNTYYAAGTSSEWGPPYPIYTSSDLVNWEYVGPVFKTAPDWTMGSYWAPELFYRNGTYYVYYTARRKSNKRSYIGVATTRDLGKGFTDKGLLLEWTTEAIDAFVLEDAGKLYITWKAYGLDKGKDIEILGAELAPDGLKVTGKAFTLLKADRNNWESGGAEGQAIFKRGRYYYMTYSGNTCCGAHCNYQVGLARAEKLQGPWEKYAGNPVLVSDDAWKCPGHGTIVTTPDNRYFYLHHAYNGTDFTFTGRQGVLSELVWDDKTQWPAFRYGTATPVQAESPLGAIQKKEADLAIDFGKAVPEISWVWDVSLPKPDFSVQDGQLHLVNNATNSTGSFLGLVIKKGTYTFSTEISPQNDVLQSICLYGDAMNALGFGIRKGSLELWQVKDGIRTVLKKQSIPDNIPSVNLQLHSRLGQFYTFNWETKDSASQPILDTPLDGSFLPRWDRAPRIGISLSGEKKGSSIVRSIQMKYE</sequence>
<evidence type="ECO:0000313" key="7">
    <source>
        <dbReference type="Proteomes" id="UP001597512"/>
    </source>
</evidence>
<proteinExistence type="inferred from homology"/>
<feature type="chain" id="PRO_5046480487" evidence="5">
    <location>
        <begin position="21"/>
        <end position="522"/>
    </location>
</feature>
<evidence type="ECO:0000256" key="4">
    <source>
        <dbReference type="RuleBase" id="RU361187"/>
    </source>
</evidence>
<protein>
    <submittedName>
        <fullName evidence="6">Glycoside hydrolase family 43 protein</fullName>
    </submittedName>
</protein>
<organism evidence="6 7">
    <name type="scientific">Spirosoma flavum</name>
    <dbReference type="NCBI Taxonomy" id="2048557"/>
    <lineage>
        <taxon>Bacteria</taxon>
        <taxon>Pseudomonadati</taxon>
        <taxon>Bacteroidota</taxon>
        <taxon>Cytophagia</taxon>
        <taxon>Cytophagales</taxon>
        <taxon>Cytophagaceae</taxon>
        <taxon>Spirosoma</taxon>
    </lineage>
</organism>
<evidence type="ECO:0000256" key="3">
    <source>
        <dbReference type="ARBA" id="ARBA00023295"/>
    </source>
</evidence>
<dbReference type="InterPro" id="IPR023296">
    <property type="entry name" value="Glyco_hydro_beta-prop_sf"/>
</dbReference>
<keyword evidence="7" id="KW-1185">Reference proteome</keyword>
<evidence type="ECO:0000313" key="6">
    <source>
        <dbReference type="EMBL" id="MFD2936721.1"/>
    </source>
</evidence>
<dbReference type="Pfam" id="PF04616">
    <property type="entry name" value="Glyco_hydro_43"/>
    <property type="match status" value="1"/>
</dbReference>
<dbReference type="Proteomes" id="UP001597512">
    <property type="component" value="Unassembled WGS sequence"/>
</dbReference>
<dbReference type="GO" id="GO:0016787">
    <property type="term" value="F:hydrolase activity"/>
    <property type="evidence" value="ECO:0007669"/>
    <property type="project" value="UniProtKB-KW"/>
</dbReference>
<dbReference type="PANTHER" id="PTHR42812:SF5">
    <property type="entry name" value="ENDO-ARABINASE"/>
    <property type="match status" value="1"/>
</dbReference>
<gene>
    <name evidence="6" type="ORF">ACFS25_23270</name>
</gene>
<keyword evidence="5" id="KW-0732">Signal</keyword>
<keyword evidence="3 4" id="KW-0326">Glycosidase</keyword>
<dbReference type="Gene3D" id="2.115.10.20">
    <property type="entry name" value="Glycosyl hydrolase domain, family 43"/>
    <property type="match status" value="1"/>
</dbReference>
<comment type="similarity">
    <text evidence="1 4">Belongs to the glycosyl hydrolase 43 family.</text>
</comment>
<accession>A0ABW6AMH0</accession>
<name>A0ABW6AMH0_9BACT</name>